<comment type="subcellular location">
    <subcellularLocation>
        <location evidence="1">Cell membrane</location>
        <topology evidence="1">Multi-pass membrane protein</topology>
    </subcellularLocation>
</comment>
<evidence type="ECO:0000256" key="12">
    <source>
        <dbReference type="SAM" id="Phobius"/>
    </source>
</evidence>
<dbReference type="GO" id="GO:0005886">
    <property type="term" value="C:plasma membrane"/>
    <property type="evidence" value="ECO:0007669"/>
    <property type="project" value="UniProtKB-SubCell"/>
</dbReference>
<dbReference type="EMBL" id="CAFBNC010000237">
    <property type="protein sequence ID" value="CAB4961419.1"/>
    <property type="molecule type" value="Genomic_DNA"/>
</dbReference>
<protein>
    <recommendedName>
        <fullName evidence="4">Undecaprenyl-diphosphatase</fullName>
        <ecNumber evidence="3">3.6.1.27</ecNumber>
    </recommendedName>
    <alternativeName>
        <fullName evidence="10">Undecaprenyl pyrophosphate phosphatase</fullName>
    </alternativeName>
</protein>
<dbReference type="GO" id="GO:0050380">
    <property type="term" value="F:undecaprenyl-diphosphatase activity"/>
    <property type="evidence" value="ECO:0007669"/>
    <property type="project" value="UniProtKB-EC"/>
</dbReference>
<comment type="catalytic activity">
    <reaction evidence="11">
        <text>di-trans,octa-cis-undecaprenyl diphosphate + H2O = di-trans,octa-cis-undecaprenyl phosphate + phosphate + H(+)</text>
        <dbReference type="Rhea" id="RHEA:28094"/>
        <dbReference type="ChEBI" id="CHEBI:15377"/>
        <dbReference type="ChEBI" id="CHEBI:15378"/>
        <dbReference type="ChEBI" id="CHEBI:43474"/>
        <dbReference type="ChEBI" id="CHEBI:58405"/>
        <dbReference type="ChEBI" id="CHEBI:60392"/>
        <dbReference type="EC" id="3.6.1.27"/>
    </reaction>
</comment>
<organism evidence="14">
    <name type="scientific">freshwater metagenome</name>
    <dbReference type="NCBI Taxonomy" id="449393"/>
    <lineage>
        <taxon>unclassified sequences</taxon>
        <taxon>metagenomes</taxon>
        <taxon>ecological metagenomes</taxon>
    </lineage>
</organism>
<evidence type="ECO:0000256" key="10">
    <source>
        <dbReference type="ARBA" id="ARBA00032707"/>
    </source>
</evidence>
<feature type="transmembrane region" description="Helical" evidence="12">
    <location>
        <begin position="128"/>
        <end position="145"/>
    </location>
</feature>
<dbReference type="AlphaFoldDB" id="A0A6J7L5B1"/>
<evidence type="ECO:0000256" key="8">
    <source>
        <dbReference type="ARBA" id="ARBA00022989"/>
    </source>
</evidence>
<keyword evidence="9 12" id="KW-0472">Membrane</keyword>
<evidence type="ECO:0000313" key="13">
    <source>
        <dbReference type="EMBL" id="CAB4323566.1"/>
    </source>
</evidence>
<feature type="transmembrane region" description="Helical" evidence="12">
    <location>
        <begin position="190"/>
        <end position="213"/>
    </location>
</feature>
<evidence type="ECO:0000256" key="6">
    <source>
        <dbReference type="ARBA" id="ARBA00022692"/>
    </source>
</evidence>
<evidence type="ECO:0000256" key="4">
    <source>
        <dbReference type="ARBA" id="ARBA00021581"/>
    </source>
</evidence>
<keyword evidence="5" id="KW-1003">Cell membrane</keyword>
<keyword evidence="7" id="KW-0378">Hydrolase</keyword>
<evidence type="ECO:0000256" key="3">
    <source>
        <dbReference type="ARBA" id="ARBA00012374"/>
    </source>
</evidence>
<evidence type="ECO:0000256" key="11">
    <source>
        <dbReference type="ARBA" id="ARBA00047594"/>
    </source>
</evidence>
<dbReference type="InterPro" id="IPR003824">
    <property type="entry name" value="UppP"/>
</dbReference>
<dbReference type="PANTHER" id="PTHR30622">
    <property type="entry name" value="UNDECAPRENYL-DIPHOSPHATASE"/>
    <property type="match status" value="1"/>
</dbReference>
<dbReference type="EC" id="3.6.1.27" evidence="3"/>
<comment type="similarity">
    <text evidence="2">Belongs to the UppP family.</text>
</comment>
<sequence>MLGRNSHLKSRRSELALWSLAAVLCLLVLVASLGWRPHSASAQTGVVPQTDEMQSPALSRNAQLGGSDPMADGRAAARDEMAPWKAVVLGAVEGVTEYLPISSTGHLVVTQRLLDIGNDSATKDAADAYAIAIQFGAILAVLVLYRKRVKLLFRGLLGKSTRGRRLLIALVLAFLPAVVVGVGLEKPIKAHLLGPVAVVIAWVVGGIVILYVAPRIKSDRPGISLTSMTSRQALIIGAAQVLAMWPGTSRSLVTILAAYAVGMTLAAAVEFSFLLGLMTLGAATLFESAKDGSTVIDAYGVASPLVGVLVAFLAAAASIRWMVTWLKTRSMAIFGWERIVVAAITVALMAGGVISASTV</sequence>
<feature type="transmembrane region" description="Helical" evidence="12">
    <location>
        <begin position="339"/>
        <end position="358"/>
    </location>
</feature>
<name>A0A6J7L5B1_9ZZZZ</name>
<dbReference type="Pfam" id="PF02673">
    <property type="entry name" value="BacA"/>
    <property type="match status" value="1"/>
</dbReference>
<evidence type="ECO:0000256" key="1">
    <source>
        <dbReference type="ARBA" id="ARBA00004651"/>
    </source>
</evidence>
<evidence type="ECO:0000256" key="7">
    <source>
        <dbReference type="ARBA" id="ARBA00022801"/>
    </source>
</evidence>
<evidence type="ECO:0000256" key="9">
    <source>
        <dbReference type="ARBA" id="ARBA00023136"/>
    </source>
</evidence>
<proteinExistence type="inferred from homology"/>
<evidence type="ECO:0000256" key="5">
    <source>
        <dbReference type="ARBA" id="ARBA00022475"/>
    </source>
</evidence>
<gene>
    <name evidence="13" type="ORF">UFOPK1392_01322</name>
    <name evidence="14" type="ORF">UFOPK3733_02474</name>
</gene>
<feature type="transmembrane region" description="Helical" evidence="12">
    <location>
        <begin position="298"/>
        <end position="319"/>
    </location>
</feature>
<dbReference type="PANTHER" id="PTHR30622:SF3">
    <property type="entry name" value="UNDECAPRENYL-DIPHOSPHATASE"/>
    <property type="match status" value="1"/>
</dbReference>
<keyword evidence="8 12" id="KW-1133">Transmembrane helix</keyword>
<dbReference type="EMBL" id="CAEMXZ010000054">
    <property type="protein sequence ID" value="CAB4323566.1"/>
    <property type="molecule type" value="Genomic_DNA"/>
</dbReference>
<accession>A0A6J7L5B1</accession>
<dbReference type="HAMAP" id="MF_01006">
    <property type="entry name" value="Undec_diphosphatase"/>
    <property type="match status" value="1"/>
</dbReference>
<keyword evidence="6 12" id="KW-0812">Transmembrane</keyword>
<evidence type="ECO:0000256" key="2">
    <source>
        <dbReference type="ARBA" id="ARBA00010621"/>
    </source>
</evidence>
<reference evidence="14" key="1">
    <citation type="submission" date="2020-05" db="EMBL/GenBank/DDBJ databases">
        <authorList>
            <person name="Chiriac C."/>
            <person name="Salcher M."/>
            <person name="Ghai R."/>
            <person name="Kavagutti S V."/>
        </authorList>
    </citation>
    <scope>NUCLEOTIDE SEQUENCE</scope>
</reference>
<evidence type="ECO:0000313" key="14">
    <source>
        <dbReference type="EMBL" id="CAB4961419.1"/>
    </source>
</evidence>
<feature type="transmembrane region" description="Helical" evidence="12">
    <location>
        <begin position="166"/>
        <end position="184"/>
    </location>
</feature>